<name>A0ABR3W632_9PEZI</name>
<dbReference type="Proteomes" id="UP001586593">
    <property type="component" value="Unassembled WGS sequence"/>
</dbReference>
<accession>A0ABR3W632</accession>
<proteinExistence type="predicted"/>
<evidence type="ECO:0000313" key="3">
    <source>
        <dbReference type="Proteomes" id="UP001586593"/>
    </source>
</evidence>
<feature type="region of interest" description="Disordered" evidence="1">
    <location>
        <begin position="1"/>
        <end position="23"/>
    </location>
</feature>
<sequence length="203" mass="21451">MTEKVAAPTSFDSIADPGGHLARGRSTRLDRSLAIDRLADLPFAWLSASGHTKPAESPHTLLAPEMLGPGGSIRPLATLHICLALLGLADTSAVPRPQRCLAQPQRVGRHVSDLRHLGLEQPDHPLPHLGQGRRGVAARGLVVAPEVEELHRVVVAVEQLPLLVLAAAVGAGDVVAHIVPEDELPALVADAVVCLERGWLAIR</sequence>
<organism evidence="2 3">
    <name type="scientific">Phialemonium thermophilum</name>
    <dbReference type="NCBI Taxonomy" id="223376"/>
    <lineage>
        <taxon>Eukaryota</taxon>
        <taxon>Fungi</taxon>
        <taxon>Dikarya</taxon>
        <taxon>Ascomycota</taxon>
        <taxon>Pezizomycotina</taxon>
        <taxon>Sordariomycetes</taxon>
        <taxon>Sordariomycetidae</taxon>
        <taxon>Cephalothecales</taxon>
        <taxon>Cephalothecaceae</taxon>
        <taxon>Phialemonium</taxon>
    </lineage>
</organism>
<evidence type="ECO:0000256" key="1">
    <source>
        <dbReference type="SAM" id="MobiDB-lite"/>
    </source>
</evidence>
<reference evidence="2 3" key="1">
    <citation type="journal article" date="2024" name="Commun. Biol.">
        <title>Comparative genomic analysis of thermophilic fungi reveals convergent evolutionary adaptations and gene losses.</title>
        <authorList>
            <person name="Steindorff A.S."/>
            <person name="Aguilar-Pontes M.V."/>
            <person name="Robinson A.J."/>
            <person name="Andreopoulos B."/>
            <person name="LaButti K."/>
            <person name="Kuo A."/>
            <person name="Mondo S."/>
            <person name="Riley R."/>
            <person name="Otillar R."/>
            <person name="Haridas S."/>
            <person name="Lipzen A."/>
            <person name="Grimwood J."/>
            <person name="Schmutz J."/>
            <person name="Clum A."/>
            <person name="Reid I.D."/>
            <person name="Moisan M.C."/>
            <person name="Butler G."/>
            <person name="Nguyen T.T.M."/>
            <person name="Dewar K."/>
            <person name="Conant G."/>
            <person name="Drula E."/>
            <person name="Henrissat B."/>
            <person name="Hansel C."/>
            <person name="Singer S."/>
            <person name="Hutchinson M.I."/>
            <person name="de Vries R.P."/>
            <person name="Natvig D.O."/>
            <person name="Powell A.J."/>
            <person name="Tsang A."/>
            <person name="Grigoriev I.V."/>
        </authorList>
    </citation>
    <scope>NUCLEOTIDE SEQUENCE [LARGE SCALE GENOMIC DNA]</scope>
    <source>
        <strain evidence="2 3">ATCC 24622</strain>
    </source>
</reference>
<evidence type="ECO:0000313" key="2">
    <source>
        <dbReference type="EMBL" id="KAL1854022.1"/>
    </source>
</evidence>
<comment type="caution">
    <text evidence="2">The sequence shown here is derived from an EMBL/GenBank/DDBJ whole genome shotgun (WGS) entry which is preliminary data.</text>
</comment>
<protein>
    <submittedName>
        <fullName evidence="2">Uncharacterized protein</fullName>
    </submittedName>
</protein>
<gene>
    <name evidence="2" type="ORF">VTK73DRAFT_8830</name>
</gene>
<dbReference type="EMBL" id="JAZHXJ010000678">
    <property type="protein sequence ID" value="KAL1854022.1"/>
    <property type="molecule type" value="Genomic_DNA"/>
</dbReference>
<keyword evidence="3" id="KW-1185">Reference proteome</keyword>